<dbReference type="EMBL" id="UINC01003148">
    <property type="protein sequence ID" value="SVA03763.1"/>
    <property type="molecule type" value="Genomic_DNA"/>
</dbReference>
<dbReference type="PANTHER" id="PTHR17985:SF8">
    <property type="entry name" value="TRANSPORT AND GOLGI ORGANIZATION PROTEIN 2 HOMOLOG"/>
    <property type="match status" value="1"/>
</dbReference>
<evidence type="ECO:0008006" key="2">
    <source>
        <dbReference type="Google" id="ProtNLM"/>
    </source>
</evidence>
<name>A0A381SR44_9ZZZZ</name>
<reference evidence="1" key="1">
    <citation type="submission" date="2018-05" db="EMBL/GenBank/DDBJ databases">
        <authorList>
            <person name="Lanie J.A."/>
            <person name="Ng W.-L."/>
            <person name="Kazmierczak K.M."/>
            <person name="Andrzejewski T.M."/>
            <person name="Davidsen T.M."/>
            <person name="Wayne K.J."/>
            <person name="Tettelin H."/>
            <person name="Glass J.I."/>
            <person name="Rusch D."/>
            <person name="Podicherti R."/>
            <person name="Tsui H.-C.T."/>
            <person name="Winkler M.E."/>
        </authorList>
    </citation>
    <scope>NUCLEOTIDE SEQUENCE</scope>
</reference>
<dbReference type="InterPro" id="IPR008551">
    <property type="entry name" value="TANGO2"/>
</dbReference>
<evidence type="ECO:0000313" key="1">
    <source>
        <dbReference type="EMBL" id="SVA03763.1"/>
    </source>
</evidence>
<accession>A0A381SR44</accession>
<dbReference type="PANTHER" id="PTHR17985">
    <property type="entry name" value="SER/THR-RICH PROTEIN T10 IN DGCR REGION"/>
    <property type="match status" value="1"/>
</dbReference>
<dbReference type="AlphaFoldDB" id="A0A381SR44"/>
<protein>
    <recommendedName>
        <fullName evidence="2">NRDE family protein</fullName>
    </recommendedName>
</protein>
<gene>
    <name evidence="1" type="ORF">METZ01_LOCUS56617</name>
</gene>
<organism evidence="1">
    <name type="scientific">marine metagenome</name>
    <dbReference type="NCBI Taxonomy" id="408172"/>
    <lineage>
        <taxon>unclassified sequences</taxon>
        <taxon>metagenomes</taxon>
        <taxon>ecological metagenomes</taxon>
    </lineage>
</organism>
<dbReference type="Pfam" id="PF05742">
    <property type="entry name" value="TANGO2"/>
    <property type="match status" value="1"/>
</dbReference>
<proteinExistence type="predicted"/>
<sequence length="259" mass="28911">MCLILIAKDVHPCYPLIIIANREESHSRPTQSLSFWYDYPTIAAGRDLTAGGTWFGLNLQGLFAAVTNFHEPTVTVKSDYSRGMLVADWLRQNTESADCHLQNPGQLQCYPGVNVISGNITTLWWNSNRVSAPRRIPPGISGLSNDLLDSPWHKIVYGKQLFKTILSHSFRSDTFFELLSDCTPANEIDTRNAGFPPDIPAPQSAIFIKGPFYGTRSSTVLLVDQQNQVQLVERCYDPDATILGENRLNFQLQPVAGIR</sequence>